<proteinExistence type="inferred from homology"/>
<comment type="similarity">
    <text evidence="2">Belongs to the SusD family.</text>
</comment>
<name>A0A4U3L6Z5_9BACT</name>
<evidence type="ECO:0000256" key="5">
    <source>
        <dbReference type="ARBA" id="ARBA00023237"/>
    </source>
</evidence>
<feature type="domain" description="RagB/SusD" evidence="7">
    <location>
        <begin position="294"/>
        <end position="548"/>
    </location>
</feature>
<evidence type="ECO:0000256" key="1">
    <source>
        <dbReference type="ARBA" id="ARBA00004442"/>
    </source>
</evidence>
<dbReference type="InterPro" id="IPR033985">
    <property type="entry name" value="SusD-like_N"/>
</dbReference>
<feature type="signal peptide" evidence="6">
    <location>
        <begin position="1"/>
        <end position="20"/>
    </location>
</feature>
<keyword evidence="4" id="KW-0472">Membrane</keyword>
<protein>
    <submittedName>
        <fullName evidence="9">RagB/SusD family nutrient uptake outer membrane protein</fullName>
    </submittedName>
</protein>
<comment type="subcellular location">
    <subcellularLocation>
        <location evidence="1">Cell outer membrane</location>
    </subcellularLocation>
</comment>
<dbReference type="EMBL" id="SZQL01000002">
    <property type="protein sequence ID" value="TKK71025.1"/>
    <property type="molecule type" value="Genomic_DNA"/>
</dbReference>
<dbReference type="SUPFAM" id="SSF48452">
    <property type="entry name" value="TPR-like"/>
    <property type="match status" value="1"/>
</dbReference>
<dbReference type="GO" id="GO:0009279">
    <property type="term" value="C:cell outer membrane"/>
    <property type="evidence" value="ECO:0007669"/>
    <property type="project" value="UniProtKB-SubCell"/>
</dbReference>
<evidence type="ECO:0000256" key="3">
    <source>
        <dbReference type="ARBA" id="ARBA00022729"/>
    </source>
</evidence>
<organism evidence="9 10">
    <name type="scientific">Ilyomonas limi</name>
    <dbReference type="NCBI Taxonomy" id="2575867"/>
    <lineage>
        <taxon>Bacteria</taxon>
        <taxon>Pseudomonadati</taxon>
        <taxon>Bacteroidota</taxon>
        <taxon>Chitinophagia</taxon>
        <taxon>Chitinophagales</taxon>
        <taxon>Chitinophagaceae</taxon>
        <taxon>Ilyomonas</taxon>
    </lineage>
</organism>
<reference evidence="9 10" key="1">
    <citation type="submission" date="2019-05" db="EMBL/GenBank/DDBJ databases">
        <title>Panacibacter sp. strain 17mud1-8 Genome sequencing and assembly.</title>
        <authorList>
            <person name="Chhetri G."/>
        </authorList>
    </citation>
    <scope>NUCLEOTIDE SEQUENCE [LARGE SCALE GENOMIC DNA]</scope>
    <source>
        <strain evidence="9 10">17mud1-8</strain>
    </source>
</reference>
<dbReference type="InterPro" id="IPR012944">
    <property type="entry name" value="SusD_RagB_dom"/>
</dbReference>
<dbReference type="InterPro" id="IPR011990">
    <property type="entry name" value="TPR-like_helical_dom_sf"/>
</dbReference>
<evidence type="ECO:0000259" key="8">
    <source>
        <dbReference type="Pfam" id="PF14322"/>
    </source>
</evidence>
<evidence type="ECO:0000256" key="4">
    <source>
        <dbReference type="ARBA" id="ARBA00023136"/>
    </source>
</evidence>
<dbReference type="PROSITE" id="PS51257">
    <property type="entry name" value="PROKAR_LIPOPROTEIN"/>
    <property type="match status" value="1"/>
</dbReference>
<dbReference type="Pfam" id="PF14322">
    <property type="entry name" value="SusD-like_3"/>
    <property type="match status" value="1"/>
</dbReference>
<dbReference type="AlphaFoldDB" id="A0A4U3L6Z5"/>
<keyword evidence="10" id="KW-1185">Reference proteome</keyword>
<gene>
    <name evidence="9" type="ORF">FC093_04945</name>
</gene>
<evidence type="ECO:0000256" key="2">
    <source>
        <dbReference type="ARBA" id="ARBA00006275"/>
    </source>
</evidence>
<keyword evidence="3 6" id="KW-0732">Signal</keyword>
<dbReference type="OrthoDB" id="5694214at2"/>
<feature type="domain" description="SusD-like N-terminal" evidence="8">
    <location>
        <begin position="41"/>
        <end position="221"/>
    </location>
</feature>
<evidence type="ECO:0000259" key="7">
    <source>
        <dbReference type="Pfam" id="PF07980"/>
    </source>
</evidence>
<keyword evidence="5" id="KW-0998">Cell outer membrane</keyword>
<dbReference type="Proteomes" id="UP000305848">
    <property type="component" value="Unassembled WGS sequence"/>
</dbReference>
<evidence type="ECO:0000313" key="9">
    <source>
        <dbReference type="EMBL" id="TKK71025.1"/>
    </source>
</evidence>
<evidence type="ECO:0000313" key="10">
    <source>
        <dbReference type="Proteomes" id="UP000305848"/>
    </source>
</evidence>
<evidence type="ECO:0000256" key="6">
    <source>
        <dbReference type="SAM" id="SignalP"/>
    </source>
</evidence>
<dbReference type="Gene3D" id="1.25.40.390">
    <property type="match status" value="1"/>
</dbReference>
<feature type="chain" id="PRO_5020273968" evidence="6">
    <location>
        <begin position="21"/>
        <end position="548"/>
    </location>
</feature>
<comment type="caution">
    <text evidence="9">The sequence shown here is derived from an EMBL/GenBank/DDBJ whole genome shotgun (WGS) entry which is preliminary data.</text>
</comment>
<dbReference type="Pfam" id="PF07980">
    <property type="entry name" value="SusD_RagB"/>
    <property type="match status" value="1"/>
</dbReference>
<dbReference type="CDD" id="cd08977">
    <property type="entry name" value="SusD"/>
    <property type="match status" value="1"/>
</dbReference>
<accession>A0A4U3L6Z5</accession>
<sequence length="548" mass="61819">MKYCLSIHKFFWLCILVMFATGCKKLDLAPTDRYTELTFWQSDENVNNALNNCYNGIYNSGLVFYNEGLSDNAVAKPSSGNGTSTIASGNFTPTLDRFRSDWAFYYGGIKSCNIFLENVDKNTTLPEATKERMKAEVRFIRAWHHFNLMKWYGDVPLLDHDITPDEAKTIARTPKAEVEKFISDELDAVAAILPANTQYDDADRGRITKGAALALKARMLLYDGDKMQDVVNICEQLINNQAENGTYGLAANYSDLFSNMDVNKTSNESIFALQYVPTLRTWGDYFDFAPISAGARTTGLSPTQELVNSYIMLNGKRIDEAGSGYDENDPYSGRDPRLTATIVYDQYEWKNPDGSTQIIYINEAKRPTGKDSSNVYSNAGQGTQTGYYWRKYWDPNHTPPGLSSGLNIHLIRYAEVLLMYAEAKNALGQMTGDVWNQTIRPLRERAGFTDEGALDYPGSGADMTAIIRNERRSEFAMEGIRIDDIRRWKTAETVLNEWAHGAKYGDPTVDNGYIRAQLRVFDPSKHYLWPIPPAEISLDPNLSQNPNY</sequence>